<organism evidence="8 9">
    <name type="scientific">Thalictrum thalictroides</name>
    <name type="common">Rue-anemone</name>
    <name type="synonym">Anemone thalictroides</name>
    <dbReference type="NCBI Taxonomy" id="46969"/>
    <lineage>
        <taxon>Eukaryota</taxon>
        <taxon>Viridiplantae</taxon>
        <taxon>Streptophyta</taxon>
        <taxon>Embryophyta</taxon>
        <taxon>Tracheophyta</taxon>
        <taxon>Spermatophyta</taxon>
        <taxon>Magnoliopsida</taxon>
        <taxon>Ranunculales</taxon>
        <taxon>Ranunculaceae</taxon>
        <taxon>Thalictroideae</taxon>
        <taxon>Thalictrum</taxon>
    </lineage>
</organism>
<evidence type="ECO:0000256" key="6">
    <source>
        <dbReference type="ARBA" id="ARBA00023136"/>
    </source>
</evidence>
<keyword evidence="8" id="KW-0675">Receptor</keyword>
<dbReference type="GO" id="GO:0045087">
    <property type="term" value="P:innate immune response"/>
    <property type="evidence" value="ECO:0007669"/>
    <property type="project" value="InterPro"/>
</dbReference>
<comment type="caution">
    <text evidence="8">The sequence shown here is derived from an EMBL/GenBank/DDBJ whole genome shotgun (WGS) entry which is preliminary data.</text>
</comment>
<keyword evidence="4" id="KW-0732">Signal</keyword>
<name>A0A7J6WSB7_THATH</name>
<dbReference type="PANTHER" id="PTHR46204">
    <property type="entry name" value="CHITIN ELICITOR RECEPTOR KINASE 1-RELATED"/>
    <property type="match status" value="1"/>
</dbReference>
<dbReference type="AlphaFoldDB" id="A0A7J6WSB7"/>
<keyword evidence="9" id="KW-1185">Reference proteome</keyword>
<evidence type="ECO:0000256" key="4">
    <source>
        <dbReference type="ARBA" id="ARBA00022729"/>
    </source>
</evidence>
<keyword evidence="7" id="KW-1015">Disulfide bond</keyword>
<evidence type="ECO:0000256" key="3">
    <source>
        <dbReference type="ARBA" id="ARBA00022692"/>
    </source>
</evidence>
<evidence type="ECO:0000256" key="1">
    <source>
        <dbReference type="ARBA" id="ARBA00004162"/>
    </source>
</evidence>
<evidence type="ECO:0000256" key="5">
    <source>
        <dbReference type="ARBA" id="ARBA00022989"/>
    </source>
</evidence>
<protein>
    <submittedName>
        <fullName evidence="8">Lysm domain receptor-like kinase</fullName>
    </submittedName>
</protein>
<dbReference type="GO" id="GO:0019199">
    <property type="term" value="F:transmembrane receptor protein kinase activity"/>
    <property type="evidence" value="ECO:0007669"/>
    <property type="project" value="InterPro"/>
</dbReference>
<keyword evidence="8" id="KW-0808">Transferase</keyword>
<proteinExistence type="predicted"/>
<comment type="subcellular location">
    <subcellularLocation>
        <location evidence="1">Cell membrane</location>
        <topology evidence="1">Single-pass membrane protein</topology>
    </subcellularLocation>
</comment>
<evidence type="ECO:0000256" key="2">
    <source>
        <dbReference type="ARBA" id="ARBA00022475"/>
    </source>
</evidence>
<sequence length="147" mass="16343">MQFNNSYLYHISDGSTTTEQIASYYSVNKSQVKPIYRNTNKDYLVSVPCACKELNNIVAYFYDTTYTVQQNDTLKTWMNVTNKFYSGQAWNAGDGKIDTGQVLPIHLVCGCVGGSQSQVVVTYTIQDHDTLPQIATSLASTLEGIES</sequence>
<evidence type="ECO:0000313" key="8">
    <source>
        <dbReference type="EMBL" id="KAF5199355.1"/>
    </source>
</evidence>
<dbReference type="EMBL" id="JABWDY010012080">
    <property type="protein sequence ID" value="KAF5199355.1"/>
    <property type="molecule type" value="Genomic_DNA"/>
</dbReference>
<keyword evidence="8" id="KW-0418">Kinase</keyword>
<dbReference type="PANTHER" id="PTHR46204:SF8">
    <property type="entry name" value="PROTEIN KINASE DOMAIN-CONTAINING PROTEIN"/>
    <property type="match status" value="1"/>
</dbReference>
<dbReference type="Proteomes" id="UP000554482">
    <property type="component" value="Unassembled WGS sequence"/>
</dbReference>
<keyword evidence="5" id="KW-1133">Transmembrane helix</keyword>
<dbReference type="InterPro" id="IPR044812">
    <property type="entry name" value="CERK1/LYK3-like"/>
</dbReference>
<gene>
    <name evidence="8" type="ORF">FRX31_011056</name>
</gene>
<accession>A0A7J6WSB7</accession>
<dbReference type="GO" id="GO:0005886">
    <property type="term" value="C:plasma membrane"/>
    <property type="evidence" value="ECO:0007669"/>
    <property type="project" value="UniProtKB-SubCell"/>
</dbReference>
<keyword evidence="3" id="KW-0812">Transmembrane</keyword>
<keyword evidence="6" id="KW-0472">Membrane</keyword>
<evidence type="ECO:0000313" key="9">
    <source>
        <dbReference type="Proteomes" id="UP000554482"/>
    </source>
</evidence>
<dbReference type="OrthoDB" id="4062651at2759"/>
<evidence type="ECO:0000256" key="7">
    <source>
        <dbReference type="ARBA" id="ARBA00023157"/>
    </source>
</evidence>
<keyword evidence="2" id="KW-1003">Cell membrane</keyword>
<reference evidence="8 9" key="1">
    <citation type="submission" date="2020-06" db="EMBL/GenBank/DDBJ databases">
        <title>Transcriptomic and genomic resources for Thalictrum thalictroides and T. hernandezii: Facilitating candidate gene discovery in an emerging model plant lineage.</title>
        <authorList>
            <person name="Arias T."/>
            <person name="Riano-Pachon D.M."/>
            <person name="Di Stilio V.S."/>
        </authorList>
    </citation>
    <scope>NUCLEOTIDE SEQUENCE [LARGE SCALE GENOMIC DNA]</scope>
    <source>
        <strain evidence="9">cv. WT478/WT964</strain>
        <tissue evidence="8">Leaves</tissue>
    </source>
</reference>